<gene>
    <name evidence="3" type="ORF">H9797_02750</name>
</gene>
<dbReference type="Proteomes" id="UP000824221">
    <property type="component" value="Unassembled WGS sequence"/>
</dbReference>
<comment type="caution">
    <text evidence="3">The sequence shown here is derived from an EMBL/GenBank/DDBJ whole genome shotgun (WGS) entry which is preliminary data.</text>
</comment>
<evidence type="ECO:0000256" key="1">
    <source>
        <dbReference type="SAM" id="MobiDB-lite"/>
    </source>
</evidence>
<sequence length="472" mass="50495">MKQTDRVPHKARGAAQSAGVPAERAGVPAESAGTTKTSYPLMKYLSLLLAVALLFSGVTFARYLSNDRIDASVGIAAFDATYSIDRVNSTTFGNQNYWIETGTSGDDIPQGAGSEITVGITLKNNGDTSVQPTLHFEGPKEYWDHIALQLTTARNVAAGKVLTPQLVIGDIAGAPGDSFNTASSTDYGSLGGGDPVLSLSGSIDSGLTAAWTYEGVENKMTITKKTGDIDYSVGFVRQSEDAFLPPFYVDCQKETDIYSIDLELPALNVDAAKSADGNRTAAEQRVVVWLTWTTDAPNNSQAANSEFWEAIAEGRAPTGVQDENGKDITILGYHFDQSGVPVVNKSGAATGETTTVRVKNTFGDTADALTTEYFHIASLDEAGQDSAYPHAAELAEGKKYIYLCGGPSPTYFDVENVTKTFTNEDINLIKWEEVKDAEEGDITSTTYAPVHERSFGISFKATFVQSSEVPNI</sequence>
<accession>A0A9D2KFH7</accession>
<name>A0A9D2KFH7_9FIRM</name>
<keyword evidence="2" id="KW-0472">Membrane</keyword>
<reference evidence="3" key="2">
    <citation type="submission" date="2021-04" db="EMBL/GenBank/DDBJ databases">
        <authorList>
            <person name="Gilroy R."/>
        </authorList>
    </citation>
    <scope>NUCLEOTIDE SEQUENCE</scope>
    <source>
        <strain evidence="3">CHK156-179</strain>
    </source>
</reference>
<keyword evidence="2" id="KW-1133">Transmembrane helix</keyword>
<dbReference type="AlphaFoldDB" id="A0A9D2KFH7"/>
<organism evidence="3 4">
    <name type="scientific">Candidatus Gallimonas gallistercoris</name>
    <dbReference type="NCBI Taxonomy" id="2838602"/>
    <lineage>
        <taxon>Bacteria</taxon>
        <taxon>Bacillati</taxon>
        <taxon>Bacillota</taxon>
        <taxon>Clostridia</taxon>
        <taxon>Candidatus Gallimonas</taxon>
    </lineage>
</organism>
<dbReference type="EMBL" id="DXAJ01000040">
    <property type="protein sequence ID" value="HJA02281.1"/>
    <property type="molecule type" value="Genomic_DNA"/>
</dbReference>
<evidence type="ECO:0000313" key="3">
    <source>
        <dbReference type="EMBL" id="HJA02281.1"/>
    </source>
</evidence>
<evidence type="ECO:0000313" key="4">
    <source>
        <dbReference type="Proteomes" id="UP000824221"/>
    </source>
</evidence>
<feature type="transmembrane region" description="Helical" evidence="2">
    <location>
        <begin position="44"/>
        <end position="64"/>
    </location>
</feature>
<protein>
    <submittedName>
        <fullName evidence="3">Uncharacterized protein</fullName>
    </submittedName>
</protein>
<reference evidence="3" key="1">
    <citation type="journal article" date="2021" name="PeerJ">
        <title>Extensive microbial diversity within the chicken gut microbiome revealed by metagenomics and culture.</title>
        <authorList>
            <person name="Gilroy R."/>
            <person name="Ravi A."/>
            <person name="Getino M."/>
            <person name="Pursley I."/>
            <person name="Horton D.L."/>
            <person name="Alikhan N.F."/>
            <person name="Baker D."/>
            <person name="Gharbi K."/>
            <person name="Hall N."/>
            <person name="Watson M."/>
            <person name="Adriaenssens E.M."/>
            <person name="Foster-Nyarko E."/>
            <person name="Jarju S."/>
            <person name="Secka A."/>
            <person name="Antonio M."/>
            <person name="Oren A."/>
            <person name="Chaudhuri R.R."/>
            <person name="La Ragione R."/>
            <person name="Hildebrand F."/>
            <person name="Pallen M.J."/>
        </authorList>
    </citation>
    <scope>NUCLEOTIDE SEQUENCE</scope>
    <source>
        <strain evidence="3">CHK156-179</strain>
    </source>
</reference>
<keyword evidence="2" id="KW-0812">Transmembrane</keyword>
<evidence type="ECO:0000256" key="2">
    <source>
        <dbReference type="SAM" id="Phobius"/>
    </source>
</evidence>
<feature type="region of interest" description="Disordered" evidence="1">
    <location>
        <begin position="1"/>
        <end position="34"/>
    </location>
</feature>
<proteinExistence type="predicted"/>